<dbReference type="EMBL" id="BMHF01000002">
    <property type="protein sequence ID" value="GGA27569.1"/>
    <property type="molecule type" value="Genomic_DNA"/>
</dbReference>
<dbReference type="PANTHER" id="PTHR11735:SF11">
    <property type="entry name" value="TRNA THREONYLCARBAMOYLADENOSINE BIOSYNTHESIS PROTEIN TSAB"/>
    <property type="match status" value="1"/>
</dbReference>
<dbReference type="InterPro" id="IPR022496">
    <property type="entry name" value="T6A_TsaB"/>
</dbReference>
<dbReference type="Proteomes" id="UP000609323">
    <property type="component" value="Unassembled WGS sequence"/>
</dbReference>
<sequence length="308" mass="31577">MEQRNDTARRYLVMDTSTATLCTAVMDGARVLAENNLLAQRGHAELLMPAVQKVLEDSRTSQRELAGIITGVGPGSYTGIRIAVTAGKSLAWALGIPVVGISSLEMLALGAWAQGAGLTAGDFIPAVEGRSGAEAAAKGTAAGSGDAARTADGTAAGSGAAANAAAAGQASAAAEWVVPLMDARRGQVYTALFEAAPGGLTRRLEPDGIRLMADWTGSLAALWSALPPEARPSVMTLAGDTDKHAAVAELLRPLLGDALRIAEYAPEGAWGGLLGAARLLSGERDEAHELQPNYTQLTEAEVNKLQGL</sequence>
<dbReference type="NCBIfam" id="TIGR03725">
    <property type="entry name" value="T6A_YeaZ"/>
    <property type="match status" value="1"/>
</dbReference>
<dbReference type="Gene3D" id="3.30.420.40">
    <property type="match status" value="1"/>
</dbReference>
<gene>
    <name evidence="2" type="ORF">GCM10010917_10600</name>
</gene>
<protein>
    <recommendedName>
        <fullName evidence="1">Gcp-like domain-containing protein</fullName>
    </recommendedName>
</protein>
<feature type="domain" description="Gcp-like" evidence="1">
    <location>
        <begin position="38"/>
        <end position="137"/>
    </location>
</feature>
<evidence type="ECO:0000259" key="1">
    <source>
        <dbReference type="Pfam" id="PF00814"/>
    </source>
</evidence>
<reference evidence="3" key="1">
    <citation type="journal article" date="2019" name="Int. J. Syst. Evol. Microbiol.">
        <title>The Global Catalogue of Microorganisms (GCM) 10K type strain sequencing project: providing services to taxonomists for standard genome sequencing and annotation.</title>
        <authorList>
            <consortium name="The Broad Institute Genomics Platform"/>
            <consortium name="The Broad Institute Genome Sequencing Center for Infectious Disease"/>
            <person name="Wu L."/>
            <person name="Ma J."/>
        </authorList>
    </citation>
    <scope>NUCLEOTIDE SEQUENCE [LARGE SCALE GENOMIC DNA]</scope>
    <source>
        <strain evidence="3">CGMCC 1.15044</strain>
    </source>
</reference>
<keyword evidence="3" id="KW-1185">Reference proteome</keyword>
<accession>A0ABQ1FR87</accession>
<organism evidence="2 3">
    <name type="scientific">Paenibacillus physcomitrellae</name>
    <dbReference type="NCBI Taxonomy" id="1619311"/>
    <lineage>
        <taxon>Bacteria</taxon>
        <taxon>Bacillati</taxon>
        <taxon>Bacillota</taxon>
        <taxon>Bacilli</taxon>
        <taxon>Bacillales</taxon>
        <taxon>Paenibacillaceae</taxon>
        <taxon>Paenibacillus</taxon>
    </lineage>
</organism>
<dbReference type="RefSeq" id="WP_094095528.1">
    <property type="nucleotide sequence ID" value="NZ_BMHF01000002.1"/>
</dbReference>
<evidence type="ECO:0000313" key="3">
    <source>
        <dbReference type="Proteomes" id="UP000609323"/>
    </source>
</evidence>
<dbReference type="InterPro" id="IPR043129">
    <property type="entry name" value="ATPase_NBD"/>
</dbReference>
<proteinExistence type="predicted"/>
<dbReference type="SUPFAM" id="SSF53067">
    <property type="entry name" value="Actin-like ATPase domain"/>
    <property type="match status" value="2"/>
</dbReference>
<evidence type="ECO:0000313" key="2">
    <source>
        <dbReference type="EMBL" id="GGA27569.1"/>
    </source>
</evidence>
<comment type="caution">
    <text evidence="2">The sequence shown here is derived from an EMBL/GenBank/DDBJ whole genome shotgun (WGS) entry which is preliminary data.</text>
</comment>
<dbReference type="InterPro" id="IPR000905">
    <property type="entry name" value="Gcp-like_dom"/>
</dbReference>
<dbReference type="Pfam" id="PF00814">
    <property type="entry name" value="TsaD"/>
    <property type="match status" value="1"/>
</dbReference>
<dbReference type="PANTHER" id="PTHR11735">
    <property type="entry name" value="TRNA N6-ADENOSINE THREONYLCARBAMOYLTRANSFERASE"/>
    <property type="match status" value="1"/>
</dbReference>
<name>A0ABQ1FR87_9BACL</name>